<organism evidence="1 2">
    <name type="scientific">Clostridium beijerinckii</name>
    <name type="common">Clostridium MP</name>
    <dbReference type="NCBI Taxonomy" id="1520"/>
    <lineage>
        <taxon>Bacteria</taxon>
        <taxon>Bacillati</taxon>
        <taxon>Bacillota</taxon>
        <taxon>Clostridia</taxon>
        <taxon>Eubacteriales</taxon>
        <taxon>Clostridiaceae</taxon>
        <taxon>Clostridium</taxon>
    </lineage>
</organism>
<dbReference type="EMBL" id="JABTDW010000001">
    <property type="protein sequence ID" value="NSB15824.1"/>
    <property type="molecule type" value="Genomic_DNA"/>
</dbReference>
<evidence type="ECO:0000313" key="1">
    <source>
        <dbReference type="EMBL" id="NSB15824.1"/>
    </source>
</evidence>
<evidence type="ECO:0008006" key="3">
    <source>
        <dbReference type="Google" id="ProtNLM"/>
    </source>
</evidence>
<gene>
    <name evidence="1" type="ORF">BCD95_004083</name>
</gene>
<dbReference type="AlphaFoldDB" id="A0AAE5LRC4"/>
<reference evidence="1" key="1">
    <citation type="submission" date="2020-06" db="EMBL/GenBank/DDBJ databases">
        <title>Genomic insights into acetone-butanol-ethanol (ABE) fermentation by sequencing solventogenic clostridia strains.</title>
        <authorList>
            <person name="Brown S."/>
        </authorList>
    </citation>
    <scope>NUCLEOTIDE SEQUENCE</scope>
    <source>
        <strain evidence="1">DJ123</strain>
    </source>
</reference>
<comment type="caution">
    <text evidence="1">The sequence shown here is derived from an EMBL/GenBank/DDBJ whole genome shotgun (WGS) entry which is preliminary data.</text>
</comment>
<dbReference type="Proteomes" id="UP000822184">
    <property type="component" value="Unassembled WGS sequence"/>
</dbReference>
<name>A0AAE5LRC4_CLOBE</name>
<dbReference type="InterPro" id="IPR020288">
    <property type="entry name" value="Sheath_initiator"/>
</dbReference>
<proteinExistence type="predicted"/>
<dbReference type="RefSeq" id="WP_077855537.1">
    <property type="nucleotide sequence ID" value="NZ_JABTDW010000001.1"/>
</dbReference>
<sequence>MSIFPRDYNQASNKSNNVKTKTESIPLLKEYAIDFDSGEILTDEKGKFYIVDGIEAVKVRCWLALKIQKGRYLIYPNEGNSLKSLIGKDITYVNKNIQSILNEALVDVMYVTSVNNISIEQNGDTFTTEFTINSIYGSYNKEESW</sequence>
<accession>A0AAE5LRC4</accession>
<dbReference type="Pfam" id="PF10934">
    <property type="entry name" value="Sheath_initiator"/>
    <property type="match status" value="1"/>
</dbReference>
<protein>
    <recommendedName>
        <fullName evidence="3">DUF2634 domain-containing protein</fullName>
    </recommendedName>
</protein>
<evidence type="ECO:0000313" key="2">
    <source>
        <dbReference type="Proteomes" id="UP000822184"/>
    </source>
</evidence>